<dbReference type="KEGG" id="cthd:CDO33_07745"/>
<keyword evidence="8 10" id="KW-1133">Transmembrane helix</keyword>
<organism evidence="11 12">
    <name type="scientific">Clostridium thermosuccinogenes</name>
    <dbReference type="NCBI Taxonomy" id="84032"/>
    <lineage>
        <taxon>Bacteria</taxon>
        <taxon>Bacillati</taxon>
        <taxon>Bacillota</taxon>
        <taxon>Clostridia</taxon>
        <taxon>Eubacteriales</taxon>
        <taxon>Clostridiaceae</taxon>
        <taxon>Clostridium</taxon>
    </lineage>
</organism>
<evidence type="ECO:0000256" key="1">
    <source>
        <dbReference type="ARBA" id="ARBA00002254"/>
    </source>
</evidence>
<proteinExistence type="inferred from homology"/>
<dbReference type="InterPro" id="IPR005503">
    <property type="entry name" value="FliL"/>
</dbReference>
<dbReference type="GO" id="GO:0009425">
    <property type="term" value="C:bacterial-type flagellum basal body"/>
    <property type="evidence" value="ECO:0007669"/>
    <property type="project" value="InterPro"/>
</dbReference>
<dbReference type="GO" id="GO:0006935">
    <property type="term" value="P:chemotaxis"/>
    <property type="evidence" value="ECO:0007669"/>
    <property type="project" value="UniProtKB-KW"/>
</dbReference>
<evidence type="ECO:0000313" key="12">
    <source>
        <dbReference type="Proteomes" id="UP000236151"/>
    </source>
</evidence>
<sequence>MEARGKVFTIILLVIIAILALSLVGLVGYILVTNNSNSNGADSVSMAGTIAIPSDDELSSKMLYGEPVLLNLKSENNKSSTPPVIKLNIELLYFKKVKGVDVENKLTIYDKRIKELVNTYFQNMTLEEAKDPETKKKARNDLIESINKMLIENEGTKRPIIYNIVFDEWFYT</sequence>
<dbReference type="OrthoDB" id="1739113at2"/>
<dbReference type="GO" id="GO:0071973">
    <property type="term" value="P:bacterial-type flagellum-dependent cell motility"/>
    <property type="evidence" value="ECO:0007669"/>
    <property type="project" value="InterPro"/>
</dbReference>
<comment type="caution">
    <text evidence="11">The sequence shown here is derived from an EMBL/GenBank/DDBJ whole genome shotgun (WGS) entry which is preliminary data.</text>
</comment>
<keyword evidence="7 10" id="KW-0283">Flagellar rotation</keyword>
<evidence type="ECO:0000256" key="9">
    <source>
        <dbReference type="ARBA" id="ARBA00023136"/>
    </source>
</evidence>
<comment type="subcellular location">
    <subcellularLocation>
        <location evidence="2">Cell membrane</location>
        <topology evidence="2">Single-pass membrane protein</topology>
    </subcellularLocation>
</comment>
<gene>
    <name evidence="11" type="ORF">CDQ84_05245</name>
</gene>
<keyword evidence="5 10" id="KW-0145">Chemotaxis</keyword>
<evidence type="ECO:0000313" key="11">
    <source>
        <dbReference type="EMBL" id="PNU00650.1"/>
    </source>
</evidence>
<protein>
    <recommendedName>
        <fullName evidence="10">Flagellar protein FliL</fullName>
    </recommendedName>
</protein>
<keyword evidence="12" id="KW-1185">Reference proteome</keyword>
<dbReference type="GO" id="GO:0005886">
    <property type="term" value="C:plasma membrane"/>
    <property type="evidence" value="ECO:0007669"/>
    <property type="project" value="UniProtKB-SubCell"/>
</dbReference>
<evidence type="ECO:0000256" key="2">
    <source>
        <dbReference type="ARBA" id="ARBA00004162"/>
    </source>
</evidence>
<reference evidence="11 12" key="1">
    <citation type="submission" date="2017-06" db="EMBL/GenBank/DDBJ databases">
        <title>Investigating the central metabolism of Clostridium thermosuccinogenes.</title>
        <authorList>
            <person name="Koendjbiharie J.G."/>
            <person name="van Kranenburg R."/>
        </authorList>
    </citation>
    <scope>NUCLEOTIDE SEQUENCE [LARGE SCALE GENOMIC DNA]</scope>
    <source>
        <strain evidence="11 12">DSM 5806</strain>
    </source>
</reference>
<dbReference type="Pfam" id="PF03748">
    <property type="entry name" value="FliL"/>
    <property type="match status" value="1"/>
</dbReference>
<dbReference type="Proteomes" id="UP000236151">
    <property type="component" value="Unassembled WGS sequence"/>
</dbReference>
<keyword evidence="9 10" id="KW-0472">Membrane</keyword>
<evidence type="ECO:0000256" key="8">
    <source>
        <dbReference type="ARBA" id="ARBA00022989"/>
    </source>
</evidence>
<evidence type="ECO:0000256" key="7">
    <source>
        <dbReference type="ARBA" id="ARBA00022779"/>
    </source>
</evidence>
<accession>A0A2K2FIG1</accession>
<dbReference type="RefSeq" id="WP_103080679.1">
    <property type="nucleotide sequence ID" value="NZ_CP021850.1"/>
</dbReference>
<evidence type="ECO:0000256" key="6">
    <source>
        <dbReference type="ARBA" id="ARBA00022692"/>
    </source>
</evidence>
<feature type="transmembrane region" description="Helical" evidence="10">
    <location>
        <begin position="7"/>
        <end position="32"/>
    </location>
</feature>
<dbReference type="AlphaFoldDB" id="A0A2K2FIG1"/>
<evidence type="ECO:0000256" key="10">
    <source>
        <dbReference type="RuleBase" id="RU364125"/>
    </source>
</evidence>
<evidence type="ECO:0000256" key="4">
    <source>
        <dbReference type="ARBA" id="ARBA00022475"/>
    </source>
</evidence>
<dbReference type="EMBL" id="NIOJ01000008">
    <property type="protein sequence ID" value="PNU00650.1"/>
    <property type="molecule type" value="Genomic_DNA"/>
</dbReference>
<keyword evidence="4 10" id="KW-1003">Cell membrane</keyword>
<comment type="similarity">
    <text evidence="3 10">Belongs to the FliL family.</text>
</comment>
<evidence type="ECO:0000256" key="3">
    <source>
        <dbReference type="ARBA" id="ARBA00008281"/>
    </source>
</evidence>
<comment type="function">
    <text evidence="1 10">Controls the rotational direction of flagella during chemotaxis.</text>
</comment>
<evidence type="ECO:0000256" key="5">
    <source>
        <dbReference type="ARBA" id="ARBA00022500"/>
    </source>
</evidence>
<keyword evidence="6 10" id="KW-0812">Transmembrane</keyword>
<name>A0A2K2FIG1_9CLOT</name>